<dbReference type="GO" id="GO:0005412">
    <property type="term" value="F:D-glucose:sodium symporter activity"/>
    <property type="evidence" value="ECO:0007669"/>
    <property type="project" value="TreeGrafter"/>
</dbReference>
<dbReference type="PROSITE" id="PS50283">
    <property type="entry name" value="NA_SOLUT_SYMP_3"/>
    <property type="match status" value="1"/>
</dbReference>
<dbReference type="Pfam" id="PF00474">
    <property type="entry name" value="SSF"/>
    <property type="match status" value="1"/>
</dbReference>
<evidence type="ECO:0000313" key="8">
    <source>
        <dbReference type="EMBL" id="SHK37133.1"/>
    </source>
</evidence>
<reference evidence="9" key="1">
    <citation type="submission" date="2016-11" db="EMBL/GenBank/DDBJ databases">
        <authorList>
            <person name="Varghese N."/>
            <person name="Submissions S."/>
        </authorList>
    </citation>
    <scope>NUCLEOTIDE SEQUENCE [LARGE SCALE GENOMIC DNA]</scope>
    <source>
        <strain evidence="9">DSM 22212</strain>
    </source>
</reference>
<dbReference type="AlphaFoldDB" id="A0A1M6RXD2"/>
<feature type="transmembrane region" description="Helical" evidence="7">
    <location>
        <begin position="83"/>
        <end position="101"/>
    </location>
</feature>
<comment type="similarity">
    <text evidence="2 6">Belongs to the sodium:solute symporter (SSF) (TC 2.A.21) family.</text>
</comment>
<feature type="transmembrane region" description="Helical" evidence="7">
    <location>
        <begin position="232"/>
        <end position="250"/>
    </location>
</feature>
<evidence type="ECO:0000256" key="6">
    <source>
        <dbReference type="RuleBase" id="RU362091"/>
    </source>
</evidence>
<protein>
    <submittedName>
        <fullName evidence="8">Solute:Na+ symporter, SSS family</fullName>
    </submittedName>
</protein>
<sequence>MPAFQFVWLDLAAVGLYVVFIVWLGLYLARRMKTADDYFLAGRSLTWWLIGFSLFASNISSSTLLGLASSAYGTGISVYNYEWMATLVLIFFVIFILPFYLRTRIYTIPEFLERRFDGRARVYFSGLLIVLNIMVDTAGALYAGALVVQILYPQVPMWMAVAVLGLLAGLYTVAGGLKAVVYTDAVQAVLLLLGAVLVAVLSFQAVGSWEVVTAQIPPGDLSILRPADDPVLPWPGLVTGVFLLGFYFWCTNQFMVQRVLGARDLNHGRWGSLFAGLLKLPVLFIMVLPGIFARILYPPEQFPMLAANTDLIFPTLLFDLLPAGIRGLVITALVAAIMSSVDSTLNAASTLVTMDFIRRFRRQDSHALVGAGRWVTAGFMALAILWAPQIVRFPNLWTYLQAMLAYLAPPVVACFLVGIFWKRATRSSAFIGLVVGHLAAAVFLILNLTNQLIVQTGPLSSEQQALVAAGVPVLHFLYLPPILLVISVITMVVASLLQPPPAPEEVEGLTWSPAFFQEESRMLAALPWYKNYRIQALGLLVLIAWILVWFR</sequence>
<evidence type="ECO:0000256" key="1">
    <source>
        <dbReference type="ARBA" id="ARBA00004141"/>
    </source>
</evidence>
<dbReference type="OrthoDB" id="9814523at2"/>
<keyword evidence="4 7" id="KW-1133">Transmembrane helix</keyword>
<gene>
    <name evidence="8" type="ORF">SAMN04488087_0997</name>
</gene>
<dbReference type="EMBL" id="FRAU01000002">
    <property type="protein sequence ID" value="SHK37133.1"/>
    <property type="molecule type" value="Genomic_DNA"/>
</dbReference>
<feature type="transmembrane region" description="Helical" evidence="7">
    <location>
        <begin position="399"/>
        <end position="421"/>
    </location>
</feature>
<organism evidence="8 9">
    <name type="scientific">Rhodothermus profundi</name>
    <dbReference type="NCBI Taxonomy" id="633813"/>
    <lineage>
        <taxon>Bacteria</taxon>
        <taxon>Pseudomonadati</taxon>
        <taxon>Rhodothermota</taxon>
        <taxon>Rhodothermia</taxon>
        <taxon>Rhodothermales</taxon>
        <taxon>Rhodothermaceae</taxon>
        <taxon>Rhodothermus</taxon>
    </lineage>
</organism>
<evidence type="ECO:0000256" key="7">
    <source>
        <dbReference type="SAM" id="Phobius"/>
    </source>
</evidence>
<evidence type="ECO:0000256" key="5">
    <source>
        <dbReference type="ARBA" id="ARBA00023136"/>
    </source>
</evidence>
<dbReference type="STRING" id="633813.SAMN04488087_0997"/>
<feature type="transmembrane region" description="Helical" evidence="7">
    <location>
        <begin position="428"/>
        <end position="453"/>
    </location>
</feature>
<dbReference type="PANTHER" id="PTHR11819:SF195">
    <property type="entry name" value="SODIUM_GLUCOSE COTRANSPORTER 4"/>
    <property type="match status" value="1"/>
</dbReference>
<keyword evidence="3 7" id="KW-0812">Transmembrane</keyword>
<feature type="transmembrane region" description="Helical" evidence="7">
    <location>
        <begin position="189"/>
        <end position="212"/>
    </location>
</feature>
<dbReference type="CDD" id="cd10329">
    <property type="entry name" value="SLC5sbd_SGLT1-like"/>
    <property type="match status" value="1"/>
</dbReference>
<dbReference type="Gene3D" id="1.20.1730.10">
    <property type="entry name" value="Sodium/glucose cotransporter"/>
    <property type="match status" value="1"/>
</dbReference>
<name>A0A1M6RXD2_9BACT</name>
<accession>A0A1M6RXD2</accession>
<evidence type="ECO:0000256" key="4">
    <source>
        <dbReference type="ARBA" id="ARBA00022989"/>
    </source>
</evidence>
<feature type="transmembrane region" description="Helical" evidence="7">
    <location>
        <begin position="122"/>
        <end position="152"/>
    </location>
</feature>
<dbReference type="Proteomes" id="UP000185812">
    <property type="component" value="Unassembled WGS sequence"/>
</dbReference>
<evidence type="ECO:0000256" key="2">
    <source>
        <dbReference type="ARBA" id="ARBA00006434"/>
    </source>
</evidence>
<dbReference type="PANTHER" id="PTHR11819">
    <property type="entry name" value="SOLUTE CARRIER FAMILY 5"/>
    <property type="match status" value="1"/>
</dbReference>
<feature type="transmembrane region" description="Helical" evidence="7">
    <location>
        <begin position="473"/>
        <end position="497"/>
    </location>
</feature>
<keyword evidence="9" id="KW-1185">Reference proteome</keyword>
<comment type="subcellular location">
    <subcellularLocation>
        <location evidence="1">Membrane</location>
        <topology evidence="1">Multi-pass membrane protein</topology>
    </subcellularLocation>
</comment>
<feature type="transmembrane region" description="Helical" evidence="7">
    <location>
        <begin position="312"/>
        <end position="337"/>
    </location>
</feature>
<feature type="transmembrane region" description="Helical" evidence="7">
    <location>
        <begin position="158"/>
        <end position="177"/>
    </location>
</feature>
<proteinExistence type="inferred from homology"/>
<feature type="transmembrane region" description="Helical" evidence="7">
    <location>
        <begin position="270"/>
        <end position="292"/>
    </location>
</feature>
<evidence type="ECO:0000313" key="9">
    <source>
        <dbReference type="Proteomes" id="UP000185812"/>
    </source>
</evidence>
<keyword evidence="5 7" id="KW-0472">Membrane</keyword>
<dbReference type="RefSeq" id="WP_072714848.1">
    <property type="nucleotide sequence ID" value="NZ_FRAU01000002.1"/>
</dbReference>
<feature type="transmembrane region" description="Helical" evidence="7">
    <location>
        <begin position="532"/>
        <end position="550"/>
    </location>
</feature>
<dbReference type="InterPro" id="IPR001734">
    <property type="entry name" value="Na/solute_symporter"/>
</dbReference>
<feature type="transmembrane region" description="Helical" evidence="7">
    <location>
        <begin position="47"/>
        <end position="71"/>
    </location>
</feature>
<dbReference type="NCBIfam" id="TIGR00813">
    <property type="entry name" value="sss"/>
    <property type="match status" value="1"/>
</dbReference>
<dbReference type="GO" id="GO:0005886">
    <property type="term" value="C:plasma membrane"/>
    <property type="evidence" value="ECO:0007669"/>
    <property type="project" value="TreeGrafter"/>
</dbReference>
<feature type="transmembrane region" description="Helical" evidence="7">
    <location>
        <begin position="6"/>
        <end position="26"/>
    </location>
</feature>
<dbReference type="InterPro" id="IPR038377">
    <property type="entry name" value="Na/Glc_symporter_sf"/>
</dbReference>
<feature type="transmembrane region" description="Helical" evidence="7">
    <location>
        <begin position="367"/>
        <end position="387"/>
    </location>
</feature>
<evidence type="ECO:0000256" key="3">
    <source>
        <dbReference type="ARBA" id="ARBA00022692"/>
    </source>
</evidence>